<dbReference type="EMBL" id="CAUYUJ010016246">
    <property type="protein sequence ID" value="CAK0863286.1"/>
    <property type="molecule type" value="Genomic_DNA"/>
</dbReference>
<proteinExistence type="predicted"/>
<organism evidence="2 3">
    <name type="scientific">Prorocentrum cordatum</name>
    <dbReference type="NCBI Taxonomy" id="2364126"/>
    <lineage>
        <taxon>Eukaryota</taxon>
        <taxon>Sar</taxon>
        <taxon>Alveolata</taxon>
        <taxon>Dinophyceae</taxon>
        <taxon>Prorocentrales</taxon>
        <taxon>Prorocentraceae</taxon>
        <taxon>Prorocentrum</taxon>
    </lineage>
</organism>
<name>A0ABN9UTM4_9DINO</name>
<sequence length="1244" mass="138441">MAESIVVAEAAQGGPPSEARPHDALVPAAASLPTMTELQQNKYTAYPSFVARVGERPLQEQKQICDSLYMIDPSYNLQLVDADGEWTTLRGPCNAGRGGKVSVEEKQQSVEEVGIIAVRAPPRMREKVVGGKKKHALLSWATLLEGARLAYEKDNKKENKALQLSIANGIQRAELYESAMPDDAAKFIINFDNQVNAVVTAITFVESAMRTSEVEPAWKQKKDKMCWTIAGLTQPVHDSKKLKFANGMFPKMRCSYAHYEETNFWFKESNKEVITRGPSAEKHGSTTVRKEFEAKALELVDFSSEPMQDHLFVTRVCATVFRKLRGGPFNYMIVDIIMLFLKMRPSKKLGQCRLLPCGLENPACEFSEEAVNSLLQDVAESESLKGTRLEHAMAIVAEAEAKAEAAAQEYQEEGEADSAEKGISKTKPKPKAKQKGRKKCQPAPESLAEMESNSKHAISLIQAIADYMRTKIDRAHVQEDKIVAFVNIAMAGVINDKVILKPMPSMNEKVIKGLSSLKKVFKADAYMEAALQPRPSDTDFNAKSNLQEIVSCLDDRGPQLTAYGATELIDDLAASAFHLLQYMTECPPGVPLLGQKGPADSMNAAMMACLSASNLKEQGGAFHTKKDAQDCVTQNALQQVDATLPDRFDSVIELIRRIENSNDQDIIDAMLKNQVFSRLKESNVGFTYIFNWRLQLFIHIASGIGSQKCMIRQGPVAADTEYLTPLVLNVLRGCSEDIGKLSKPDMEYSLLGTLAQDIGAKSFNEIARLMMDTAYDFHDFCLANDGVKFSAEKEQLLACLQRSTTGQFNKLAKEKVKSPTLMEVGDDIFVAKRAEKAARVLSEFAAERPHLARALSILTDPFGILVKDLREKHIVTRQPPVVVATTAAKVDAKNNPVPLLAHMTTVCNGERQTEPPEPKYGELPDVVLNELKQTVGLEIARLRTTDVGDIFCEFKTAGKRTILELSRRETKDSIGKVLKVELPYIGKVIDAIKAERTSKNVLMELKPVSREGYIDGPELFLDGSNVMNPKRSTFCPAFAVPLIPKPTTTTDAKKNGMLAEGEEPDKKKLKSMHGLKYTPHGTLRVAWKDFEVKVMDGLTQLKFMCSRPFLTNTDDYDPSVARGKPVHRVRSEFDDVEVKKFKKDKLAKKSFAQQRLKYLSLDYDVRIPPCKRGAKDHQGYRIAGILKKRWLEKVCNEVPSVLVLCFDWSGERQVPAAEEAQALQRLQHLRRQAASRQLRLLLFA</sequence>
<keyword evidence="3" id="KW-1185">Reference proteome</keyword>
<protein>
    <submittedName>
        <fullName evidence="2">Uncharacterized protein</fullName>
    </submittedName>
</protein>
<evidence type="ECO:0000313" key="3">
    <source>
        <dbReference type="Proteomes" id="UP001189429"/>
    </source>
</evidence>
<feature type="region of interest" description="Disordered" evidence="1">
    <location>
        <begin position="406"/>
        <end position="452"/>
    </location>
</feature>
<feature type="non-terminal residue" evidence="2">
    <location>
        <position position="1244"/>
    </location>
</feature>
<gene>
    <name evidence="2" type="ORF">PCOR1329_LOCUS51477</name>
</gene>
<dbReference type="Proteomes" id="UP001189429">
    <property type="component" value="Unassembled WGS sequence"/>
</dbReference>
<reference evidence="2" key="1">
    <citation type="submission" date="2023-10" db="EMBL/GenBank/DDBJ databases">
        <authorList>
            <person name="Chen Y."/>
            <person name="Shah S."/>
            <person name="Dougan E. K."/>
            <person name="Thang M."/>
            <person name="Chan C."/>
        </authorList>
    </citation>
    <scope>NUCLEOTIDE SEQUENCE [LARGE SCALE GENOMIC DNA]</scope>
</reference>
<accession>A0ABN9UTM4</accession>
<feature type="compositionally biased region" description="Basic residues" evidence="1">
    <location>
        <begin position="424"/>
        <end position="440"/>
    </location>
</feature>
<comment type="caution">
    <text evidence="2">The sequence shown here is derived from an EMBL/GenBank/DDBJ whole genome shotgun (WGS) entry which is preliminary data.</text>
</comment>
<evidence type="ECO:0000313" key="2">
    <source>
        <dbReference type="EMBL" id="CAK0863286.1"/>
    </source>
</evidence>
<evidence type="ECO:0000256" key="1">
    <source>
        <dbReference type="SAM" id="MobiDB-lite"/>
    </source>
</evidence>